<keyword evidence="3" id="KW-1185">Reference proteome</keyword>
<feature type="compositionally biased region" description="Basic and acidic residues" evidence="1">
    <location>
        <begin position="128"/>
        <end position="137"/>
    </location>
</feature>
<evidence type="ECO:0000313" key="2">
    <source>
        <dbReference type="EMBL" id="KIM63725.1"/>
    </source>
</evidence>
<evidence type="ECO:0000256" key="1">
    <source>
        <dbReference type="SAM" id="MobiDB-lite"/>
    </source>
</evidence>
<proteinExistence type="predicted"/>
<dbReference type="AlphaFoldDB" id="A0A0C3DSX9"/>
<evidence type="ECO:0000313" key="3">
    <source>
        <dbReference type="Proteomes" id="UP000053989"/>
    </source>
</evidence>
<protein>
    <submittedName>
        <fullName evidence="2">Uncharacterized protein</fullName>
    </submittedName>
</protein>
<gene>
    <name evidence="2" type="ORF">SCLCIDRAFT_23908</name>
</gene>
<dbReference type="OrthoDB" id="3070954at2759"/>
<dbReference type="HOGENOM" id="CLU_1866323_0_0_1"/>
<dbReference type="InParanoid" id="A0A0C3DSX9"/>
<feature type="region of interest" description="Disordered" evidence="1">
    <location>
        <begin position="75"/>
        <end position="137"/>
    </location>
</feature>
<dbReference type="EMBL" id="KN822032">
    <property type="protein sequence ID" value="KIM63725.1"/>
    <property type="molecule type" value="Genomic_DNA"/>
</dbReference>
<name>A0A0C3DSX9_9AGAM</name>
<dbReference type="Proteomes" id="UP000053989">
    <property type="component" value="Unassembled WGS sequence"/>
</dbReference>
<reference evidence="2 3" key="1">
    <citation type="submission" date="2014-04" db="EMBL/GenBank/DDBJ databases">
        <authorList>
            <consortium name="DOE Joint Genome Institute"/>
            <person name="Kuo A."/>
            <person name="Kohler A."/>
            <person name="Nagy L.G."/>
            <person name="Floudas D."/>
            <person name="Copeland A."/>
            <person name="Barry K.W."/>
            <person name="Cichocki N."/>
            <person name="Veneault-Fourrey C."/>
            <person name="LaButti K."/>
            <person name="Lindquist E.A."/>
            <person name="Lipzen A."/>
            <person name="Lundell T."/>
            <person name="Morin E."/>
            <person name="Murat C."/>
            <person name="Sun H."/>
            <person name="Tunlid A."/>
            <person name="Henrissat B."/>
            <person name="Grigoriev I.V."/>
            <person name="Hibbett D.S."/>
            <person name="Martin F."/>
            <person name="Nordberg H.P."/>
            <person name="Cantor M.N."/>
            <person name="Hua S.X."/>
        </authorList>
    </citation>
    <scope>NUCLEOTIDE SEQUENCE [LARGE SCALE GENOMIC DNA]</scope>
    <source>
        <strain evidence="2 3">Foug A</strain>
    </source>
</reference>
<sequence>MQSIFSYLAANRLTLPDSAQAMILLSALPNEWEGFASTILATLPVALPAGAPAGAQALTFASVLPKINEEWSQCSGNSVMPKNKESGKESNAFAGPSKDHIDGYKHPNAAPQACPSQPKKPFTKGKGKKDYKGKGKQ</sequence>
<reference evidence="3" key="2">
    <citation type="submission" date="2015-01" db="EMBL/GenBank/DDBJ databases">
        <title>Evolutionary Origins and Diversification of the Mycorrhizal Mutualists.</title>
        <authorList>
            <consortium name="DOE Joint Genome Institute"/>
            <consortium name="Mycorrhizal Genomics Consortium"/>
            <person name="Kohler A."/>
            <person name="Kuo A."/>
            <person name="Nagy L.G."/>
            <person name="Floudas D."/>
            <person name="Copeland A."/>
            <person name="Barry K.W."/>
            <person name="Cichocki N."/>
            <person name="Veneault-Fourrey C."/>
            <person name="LaButti K."/>
            <person name="Lindquist E.A."/>
            <person name="Lipzen A."/>
            <person name="Lundell T."/>
            <person name="Morin E."/>
            <person name="Murat C."/>
            <person name="Riley R."/>
            <person name="Ohm R."/>
            <person name="Sun H."/>
            <person name="Tunlid A."/>
            <person name="Henrissat B."/>
            <person name="Grigoriev I.V."/>
            <person name="Hibbett D.S."/>
            <person name="Martin F."/>
        </authorList>
    </citation>
    <scope>NUCLEOTIDE SEQUENCE [LARGE SCALE GENOMIC DNA]</scope>
    <source>
        <strain evidence="3">Foug A</strain>
    </source>
</reference>
<organism evidence="2 3">
    <name type="scientific">Scleroderma citrinum Foug A</name>
    <dbReference type="NCBI Taxonomy" id="1036808"/>
    <lineage>
        <taxon>Eukaryota</taxon>
        <taxon>Fungi</taxon>
        <taxon>Dikarya</taxon>
        <taxon>Basidiomycota</taxon>
        <taxon>Agaricomycotina</taxon>
        <taxon>Agaricomycetes</taxon>
        <taxon>Agaricomycetidae</taxon>
        <taxon>Boletales</taxon>
        <taxon>Sclerodermatineae</taxon>
        <taxon>Sclerodermataceae</taxon>
        <taxon>Scleroderma</taxon>
    </lineage>
</organism>
<accession>A0A0C3DSX9</accession>